<evidence type="ECO:0000313" key="2">
    <source>
        <dbReference type="EMBL" id="SEB78589.1"/>
    </source>
</evidence>
<dbReference type="RefSeq" id="WP_066211463.1">
    <property type="nucleotide sequence ID" value="NZ_FNSN01000003.1"/>
</dbReference>
<evidence type="ECO:0000313" key="3">
    <source>
        <dbReference type="Proteomes" id="UP000182652"/>
    </source>
</evidence>
<sequence>MTTTDPQSAQNILGRAGLSDPPHHGDLTSSTEGLQNFPDAALVTFTGERKAVLDWCRVAGLDVFPDAVVGPQDRVVLRGHGDGEGLALCSKDRDYGRGPNVRVTVDGAGATAVAVYSLPAGR</sequence>
<protein>
    <submittedName>
        <fullName evidence="2">Uncharacterized protein</fullName>
    </submittedName>
</protein>
<keyword evidence="3" id="KW-1185">Reference proteome</keyword>
<accession>A0A1H4M6B7</accession>
<feature type="compositionally biased region" description="Polar residues" evidence="1">
    <location>
        <begin position="1"/>
        <end position="11"/>
    </location>
</feature>
<reference evidence="2 3" key="1">
    <citation type="submission" date="2016-10" db="EMBL/GenBank/DDBJ databases">
        <authorList>
            <person name="de Groot N.N."/>
        </authorList>
    </citation>
    <scope>NUCLEOTIDE SEQUENCE [LARGE SCALE GENOMIC DNA]</scope>
    <source>
        <strain evidence="2 3">DSM 10495</strain>
    </source>
</reference>
<dbReference type="AlphaFoldDB" id="A0A1H4M6B7"/>
<feature type="region of interest" description="Disordered" evidence="1">
    <location>
        <begin position="1"/>
        <end position="33"/>
    </location>
</feature>
<gene>
    <name evidence="2" type="ORF">SAMN04489745_1243</name>
</gene>
<evidence type="ECO:0000256" key="1">
    <source>
        <dbReference type="SAM" id="MobiDB-lite"/>
    </source>
</evidence>
<name>A0A1H4M6B7_9MICC</name>
<dbReference type="Proteomes" id="UP000182652">
    <property type="component" value="Unassembled WGS sequence"/>
</dbReference>
<dbReference type="STRING" id="156980.SAMN04489745_1243"/>
<organism evidence="2 3">
    <name type="scientific">Arthrobacter woluwensis</name>
    <dbReference type="NCBI Taxonomy" id="156980"/>
    <lineage>
        <taxon>Bacteria</taxon>
        <taxon>Bacillati</taxon>
        <taxon>Actinomycetota</taxon>
        <taxon>Actinomycetes</taxon>
        <taxon>Micrococcales</taxon>
        <taxon>Micrococcaceae</taxon>
        <taxon>Arthrobacter</taxon>
    </lineage>
</organism>
<dbReference type="EMBL" id="FNSN01000003">
    <property type="protein sequence ID" value="SEB78589.1"/>
    <property type="molecule type" value="Genomic_DNA"/>
</dbReference>
<proteinExistence type="predicted"/>